<protein>
    <submittedName>
        <fullName evidence="1">Uncharacterized protein</fullName>
    </submittedName>
</protein>
<sequence>MIWVSYFLRLRRRLLHRSISADRVPTKALRGRIGYLERFASGDTLPGVRPVLPVQHGGILTSLRKNYRKSAKSAVGGALRDNPTWRIENQPVARYFSTI</sequence>
<dbReference type="RefSeq" id="WP_198915893.1">
    <property type="nucleotide sequence ID" value="NZ_JAEKPD010000007.1"/>
</dbReference>
<reference evidence="1" key="1">
    <citation type="submission" date="2020-12" db="EMBL/GenBank/DDBJ databases">
        <title>Bacterial taxonomy.</title>
        <authorList>
            <person name="Pan X."/>
        </authorList>
    </citation>
    <scope>NUCLEOTIDE SEQUENCE</scope>
    <source>
        <strain evidence="1">KCTC 52957</strain>
    </source>
</reference>
<evidence type="ECO:0000313" key="1">
    <source>
        <dbReference type="EMBL" id="MBJ3762720.1"/>
    </source>
</evidence>
<gene>
    <name evidence="1" type="ORF">ILP92_08185</name>
</gene>
<dbReference type="EMBL" id="JAEKPD010000007">
    <property type="protein sequence ID" value="MBJ3762720.1"/>
    <property type="molecule type" value="Genomic_DNA"/>
</dbReference>
<dbReference type="Proteomes" id="UP000642488">
    <property type="component" value="Unassembled WGS sequence"/>
</dbReference>
<comment type="caution">
    <text evidence="1">The sequence shown here is derived from an EMBL/GenBank/DDBJ whole genome shotgun (WGS) entry which is preliminary data.</text>
</comment>
<evidence type="ECO:0000313" key="2">
    <source>
        <dbReference type="Proteomes" id="UP000642488"/>
    </source>
</evidence>
<name>A0A934MCP4_9RHOB</name>
<keyword evidence="2" id="KW-1185">Reference proteome</keyword>
<dbReference type="AlphaFoldDB" id="A0A934MCP4"/>
<organism evidence="1 2">
    <name type="scientific">Palleronia pontilimi</name>
    <dbReference type="NCBI Taxonomy" id="1964209"/>
    <lineage>
        <taxon>Bacteria</taxon>
        <taxon>Pseudomonadati</taxon>
        <taxon>Pseudomonadota</taxon>
        <taxon>Alphaproteobacteria</taxon>
        <taxon>Rhodobacterales</taxon>
        <taxon>Roseobacteraceae</taxon>
        <taxon>Palleronia</taxon>
    </lineage>
</organism>
<proteinExistence type="predicted"/>
<accession>A0A934MCP4</accession>